<protein>
    <submittedName>
        <fullName evidence="9">Uncharacterized protein</fullName>
    </submittedName>
</protein>
<dbReference type="InterPro" id="IPR052667">
    <property type="entry name" value="E3_ubiquitin-ligase_RING"/>
</dbReference>
<proteinExistence type="predicted"/>
<keyword evidence="6" id="KW-1133">Transmembrane helix</keyword>
<dbReference type="PROSITE" id="PS51867">
    <property type="entry name" value="ZF_RING_GID"/>
    <property type="match status" value="1"/>
</dbReference>
<dbReference type="GO" id="GO:0008270">
    <property type="term" value="F:zinc ion binding"/>
    <property type="evidence" value="ECO:0007669"/>
    <property type="project" value="UniProtKB-KW"/>
</dbReference>
<evidence type="ECO:0000259" key="8">
    <source>
        <dbReference type="PROSITE" id="PS51867"/>
    </source>
</evidence>
<dbReference type="Gene3D" id="3.30.40.10">
    <property type="entry name" value="Zinc/RING finger domain, C3HC4 (zinc finger)"/>
    <property type="match status" value="1"/>
</dbReference>
<dbReference type="PANTHER" id="PTHR47156:SF10">
    <property type="entry name" value="E3 UBIQUITIN-PROTEIN LIGASE TRIM-21-RELATED"/>
    <property type="match status" value="1"/>
</dbReference>
<evidence type="ECO:0000256" key="2">
    <source>
        <dbReference type="ARBA" id="ARBA00022771"/>
    </source>
</evidence>
<sequence length="257" mass="28334">MGSEEAAANLPSSDDLSGNAVRCRGAAMAADVASASNDVSPSSKDMMPECPVCGDIYSDEENTPRMLPCGHTICQICVTKLPIQFSPSSGGRFIKCPECRSRVLWRGMQSLPKNYALIRLLGSEAHHHSEAVRCGEATGRRAKIVSVLGLLEILRACALALTMRCWTHLSFPRMLRRVKWLVQLTSVLCGSFVGLMIFLPLCFVYVMIGWWTAWLSCLVFWWLAVGVVGYSVGIAFVFLCVCWIELLSGRVFGIRFT</sequence>
<name>A0A388KLQ2_CHABU</name>
<evidence type="ECO:0000256" key="1">
    <source>
        <dbReference type="ARBA" id="ARBA00022723"/>
    </source>
</evidence>
<evidence type="ECO:0000256" key="4">
    <source>
        <dbReference type="PROSITE-ProRule" id="PRU00175"/>
    </source>
</evidence>
<dbReference type="AlphaFoldDB" id="A0A388KLQ2"/>
<keyword evidence="6" id="KW-0472">Membrane</keyword>
<dbReference type="PROSITE" id="PS50089">
    <property type="entry name" value="ZF_RING_2"/>
    <property type="match status" value="1"/>
</dbReference>
<feature type="domain" description="RING-Gid-type" evidence="8">
    <location>
        <begin position="50"/>
        <end position="99"/>
    </location>
</feature>
<dbReference type="InterPro" id="IPR017907">
    <property type="entry name" value="Znf_RING_CS"/>
</dbReference>
<feature type="transmembrane region" description="Helical" evidence="6">
    <location>
        <begin position="187"/>
        <end position="213"/>
    </location>
</feature>
<dbReference type="SMART" id="SM00184">
    <property type="entry name" value="RING"/>
    <property type="match status" value="1"/>
</dbReference>
<dbReference type="STRING" id="69332.A0A388KLQ2"/>
<evidence type="ECO:0000259" key="7">
    <source>
        <dbReference type="PROSITE" id="PS50089"/>
    </source>
</evidence>
<feature type="domain" description="RING-type" evidence="7">
    <location>
        <begin position="50"/>
        <end position="100"/>
    </location>
</feature>
<dbReference type="OMA" id="CWIELLS"/>
<dbReference type="Pfam" id="PF13445">
    <property type="entry name" value="zf-RING_UBOX"/>
    <property type="match status" value="1"/>
</dbReference>
<dbReference type="InterPro" id="IPR013083">
    <property type="entry name" value="Znf_RING/FYVE/PHD"/>
</dbReference>
<accession>A0A388KLQ2</accession>
<dbReference type="GO" id="GO:0061630">
    <property type="term" value="F:ubiquitin protein ligase activity"/>
    <property type="evidence" value="ECO:0007669"/>
    <property type="project" value="InterPro"/>
</dbReference>
<dbReference type="Proteomes" id="UP000265515">
    <property type="component" value="Unassembled WGS sequence"/>
</dbReference>
<evidence type="ECO:0000256" key="5">
    <source>
        <dbReference type="PROSITE-ProRule" id="PRU01215"/>
    </source>
</evidence>
<evidence type="ECO:0000313" key="9">
    <source>
        <dbReference type="EMBL" id="GBG70979.1"/>
    </source>
</evidence>
<feature type="transmembrane region" description="Helical" evidence="6">
    <location>
        <begin position="219"/>
        <end position="246"/>
    </location>
</feature>
<dbReference type="EMBL" id="BFEA01000138">
    <property type="protein sequence ID" value="GBG70979.1"/>
    <property type="molecule type" value="Genomic_DNA"/>
</dbReference>
<evidence type="ECO:0000256" key="6">
    <source>
        <dbReference type="SAM" id="Phobius"/>
    </source>
</evidence>
<feature type="zinc finger region" description="RING-Gid-type" evidence="5">
    <location>
        <begin position="50"/>
        <end position="99"/>
    </location>
</feature>
<dbReference type="PROSITE" id="PS00518">
    <property type="entry name" value="ZF_RING_1"/>
    <property type="match status" value="1"/>
</dbReference>
<comment type="caution">
    <text evidence="9">The sequence shown here is derived from an EMBL/GenBank/DDBJ whole genome shotgun (WGS) entry which is preliminary data.</text>
</comment>
<reference evidence="9 10" key="1">
    <citation type="journal article" date="2018" name="Cell">
        <title>The Chara Genome: Secondary Complexity and Implications for Plant Terrestrialization.</title>
        <authorList>
            <person name="Nishiyama T."/>
            <person name="Sakayama H."/>
            <person name="Vries J.D."/>
            <person name="Buschmann H."/>
            <person name="Saint-Marcoux D."/>
            <person name="Ullrich K.K."/>
            <person name="Haas F.B."/>
            <person name="Vanderstraeten L."/>
            <person name="Becker D."/>
            <person name="Lang D."/>
            <person name="Vosolsobe S."/>
            <person name="Rombauts S."/>
            <person name="Wilhelmsson P.K.I."/>
            <person name="Janitza P."/>
            <person name="Kern R."/>
            <person name="Heyl A."/>
            <person name="Rumpler F."/>
            <person name="Villalobos L.I.A.C."/>
            <person name="Clay J.M."/>
            <person name="Skokan R."/>
            <person name="Toyoda A."/>
            <person name="Suzuki Y."/>
            <person name="Kagoshima H."/>
            <person name="Schijlen E."/>
            <person name="Tajeshwar N."/>
            <person name="Catarino B."/>
            <person name="Hetherington A.J."/>
            <person name="Saltykova A."/>
            <person name="Bonnot C."/>
            <person name="Breuninger H."/>
            <person name="Symeonidi A."/>
            <person name="Radhakrishnan G.V."/>
            <person name="Van Nieuwerburgh F."/>
            <person name="Deforce D."/>
            <person name="Chang C."/>
            <person name="Karol K.G."/>
            <person name="Hedrich R."/>
            <person name="Ulvskov P."/>
            <person name="Glockner G."/>
            <person name="Delwiche C.F."/>
            <person name="Petrasek J."/>
            <person name="Van de Peer Y."/>
            <person name="Friml J."/>
            <person name="Beilby M."/>
            <person name="Dolan L."/>
            <person name="Kohara Y."/>
            <person name="Sugano S."/>
            <person name="Fujiyama A."/>
            <person name="Delaux P.-M."/>
            <person name="Quint M."/>
            <person name="TheiBen G."/>
            <person name="Hagemann M."/>
            <person name="Harholt J."/>
            <person name="Dunand C."/>
            <person name="Zachgo S."/>
            <person name="Langdale J."/>
            <person name="Maumus F."/>
            <person name="Straeten D.V.D."/>
            <person name="Gould S.B."/>
            <person name="Rensing S.A."/>
        </authorList>
    </citation>
    <scope>NUCLEOTIDE SEQUENCE [LARGE SCALE GENOMIC DNA]</scope>
    <source>
        <strain evidence="9 10">S276</strain>
    </source>
</reference>
<keyword evidence="2 4" id="KW-0863">Zinc-finger</keyword>
<evidence type="ECO:0000313" key="10">
    <source>
        <dbReference type="Proteomes" id="UP000265515"/>
    </source>
</evidence>
<keyword evidence="3" id="KW-0862">Zinc</keyword>
<dbReference type="InterPro" id="IPR001841">
    <property type="entry name" value="Znf_RING"/>
</dbReference>
<evidence type="ECO:0000256" key="3">
    <source>
        <dbReference type="ARBA" id="ARBA00022833"/>
    </source>
</evidence>
<dbReference type="PANTHER" id="PTHR47156">
    <property type="entry name" value="PROTEIN CBG20824"/>
    <property type="match status" value="1"/>
</dbReference>
<dbReference type="InterPro" id="IPR027370">
    <property type="entry name" value="Znf-RING_euk"/>
</dbReference>
<dbReference type="OrthoDB" id="1915724at2759"/>
<keyword evidence="10" id="KW-1185">Reference proteome</keyword>
<keyword evidence="1" id="KW-0479">Metal-binding</keyword>
<dbReference type="InterPro" id="IPR044063">
    <property type="entry name" value="ZF_RING_GID"/>
</dbReference>
<dbReference type="SUPFAM" id="SSF57850">
    <property type="entry name" value="RING/U-box"/>
    <property type="match status" value="1"/>
</dbReference>
<dbReference type="Gramene" id="GBG70979">
    <property type="protein sequence ID" value="GBG70979"/>
    <property type="gene ID" value="CBR_g8279"/>
</dbReference>
<organism evidence="9 10">
    <name type="scientific">Chara braunii</name>
    <name type="common">Braun's stonewort</name>
    <dbReference type="NCBI Taxonomy" id="69332"/>
    <lineage>
        <taxon>Eukaryota</taxon>
        <taxon>Viridiplantae</taxon>
        <taxon>Streptophyta</taxon>
        <taxon>Charophyceae</taxon>
        <taxon>Charales</taxon>
        <taxon>Characeae</taxon>
        <taxon>Chara</taxon>
    </lineage>
</organism>
<keyword evidence="6" id="KW-0812">Transmembrane</keyword>
<gene>
    <name evidence="9" type="ORF">CBR_g8279</name>
</gene>